<sequence length="66" mass="6779">MSRGFGTSKGVGIGAGAQRKAHSVKPRVDANVSLRTVGIGAGAQRKAHSVKPRVDANVSLRTVGVR</sequence>
<evidence type="ECO:0000313" key="3">
    <source>
        <dbReference type="Proteomes" id="UP000246464"/>
    </source>
</evidence>
<name>A0A2U9CL97_SCOMX</name>
<organism evidence="2 3">
    <name type="scientific">Scophthalmus maximus</name>
    <name type="common">Turbot</name>
    <name type="synonym">Psetta maxima</name>
    <dbReference type="NCBI Taxonomy" id="52904"/>
    <lineage>
        <taxon>Eukaryota</taxon>
        <taxon>Metazoa</taxon>
        <taxon>Chordata</taxon>
        <taxon>Craniata</taxon>
        <taxon>Vertebrata</taxon>
        <taxon>Euteleostomi</taxon>
        <taxon>Actinopterygii</taxon>
        <taxon>Neopterygii</taxon>
        <taxon>Teleostei</taxon>
        <taxon>Neoteleostei</taxon>
        <taxon>Acanthomorphata</taxon>
        <taxon>Carangaria</taxon>
        <taxon>Pleuronectiformes</taxon>
        <taxon>Pleuronectoidei</taxon>
        <taxon>Scophthalmidae</taxon>
        <taxon>Scophthalmus</taxon>
    </lineage>
</organism>
<dbReference type="AlphaFoldDB" id="A0A2U9CL97"/>
<keyword evidence="3" id="KW-1185">Reference proteome</keyword>
<feature type="region of interest" description="Disordered" evidence="1">
    <location>
        <begin position="1"/>
        <end position="28"/>
    </location>
</feature>
<reference evidence="2 3" key="1">
    <citation type="submission" date="2017-12" db="EMBL/GenBank/DDBJ databases">
        <title>Integrating genomic resources of turbot (Scophthalmus maximus) in depth evaluation of genetic and physical mapping variation across individuals.</title>
        <authorList>
            <person name="Martinez P."/>
        </authorList>
    </citation>
    <scope>NUCLEOTIDE SEQUENCE [LARGE SCALE GENOMIC DNA]</scope>
</reference>
<evidence type="ECO:0000256" key="1">
    <source>
        <dbReference type="SAM" id="MobiDB-lite"/>
    </source>
</evidence>
<dbReference type="Proteomes" id="UP000246464">
    <property type="component" value="Chromosome 18"/>
</dbReference>
<dbReference type="EMBL" id="CP026260">
    <property type="protein sequence ID" value="AWP17307.1"/>
    <property type="molecule type" value="Genomic_DNA"/>
</dbReference>
<accession>A0A2U9CL97</accession>
<gene>
    <name evidence="2" type="ORF">SMAX5B_020216</name>
</gene>
<proteinExistence type="predicted"/>
<evidence type="ECO:0000313" key="2">
    <source>
        <dbReference type="EMBL" id="AWP17307.1"/>
    </source>
</evidence>
<protein>
    <submittedName>
        <fullName evidence="2">Uncharacterized protein</fullName>
    </submittedName>
</protein>